<comment type="function">
    <text evidence="11 12">Phosphorylation of dTMP to form dTDP in both de novo and salvage pathways of dTTP synthesis.</text>
</comment>
<comment type="catalytic activity">
    <reaction evidence="10 12">
        <text>dTMP + ATP = dTDP + ADP</text>
        <dbReference type="Rhea" id="RHEA:13517"/>
        <dbReference type="ChEBI" id="CHEBI:30616"/>
        <dbReference type="ChEBI" id="CHEBI:58369"/>
        <dbReference type="ChEBI" id="CHEBI:63528"/>
        <dbReference type="ChEBI" id="CHEBI:456216"/>
        <dbReference type="EC" id="2.7.4.9"/>
    </reaction>
</comment>
<evidence type="ECO:0000256" key="7">
    <source>
        <dbReference type="ARBA" id="ARBA00022777"/>
    </source>
</evidence>
<comment type="similarity">
    <text evidence="1 12">Belongs to the thymidylate kinase family.</text>
</comment>
<dbReference type="InterPro" id="IPR027417">
    <property type="entry name" value="P-loop_NTPase"/>
</dbReference>
<dbReference type="OrthoDB" id="9774907at2"/>
<evidence type="ECO:0000256" key="12">
    <source>
        <dbReference type="HAMAP-Rule" id="MF_00165"/>
    </source>
</evidence>
<dbReference type="FunFam" id="3.40.50.300:FF:000225">
    <property type="entry name" value="Thymidylate kinase"/>
    <property type="match status" value="1"/>
</dbReference>
<dbReference type="SUPFAM" id="SSF52540">
    <property type="entry name" value="P-loop containing nucleoside triphosphate hydrolases"/>
    <property type="match status" value="1"/>
</dbReference>
<evidence type="ECO:0000256" key="9">
    <source>
        <dbReference type="ARBA" id="ARBA00029962"/>
    </source>
</evidence>
<keyword evidence="6 12" id="KW-0547">Nucleotide-binding</keyword>
<proteinExistence type="inferred from homology"/>
<keyword evidence="5 12" id="KW-0545">Nucleotide biosynthesis</keyword>
<dbReference type="PANTHER" id="PTHR10344">
    <property type="entry name" value="THYMIDYLATE KINASE"/>
    <property type="match status" value="1"/>
</dbReference>
<dbReference type="PANTHER" id="PTHR10344:SF4">
    <property type="entry name" value="UMP-CMP KINASE 2, MITOCHONDRIAL"/>
    <property type="match status" value="1"/>
</dbReference>
<name>A0A1G9P210_9PROT</name>
<evidence type="ECO:0000256" key="3">
    <source>
        <dbReference type="ARBA" id="ARBA00017144"/>
    </source>
</evidence>
<organism evidence="14 15">
    <name type="scientific">Maricaulis salignorans</name>
    <dbReference type="NCBI Taxonomy" id="144026"/>
    <lineage>
        <taxon>Bacteria</taxon>
        <taxon>Pseudomonadati</taxon>
        <taxon>Pseudomonadota</taxon>
        <taxon>Alphaproteobacteria</taxon>
        <taxon>Maricaulales</taxon>
        <taxon>Maricaulaceae</taxon>
        <taxon>Maricaulis</taxon>
    </lineage>
</organism>
<evidence type="ECO:0000256" key="4">
    <source>
        <dbReference type="ARBA" id="ARBA00022679"/>
    </source>
</evidence>
<feature type="binding site" evidence="12">
    <location>
        <begin position="10"/>
        <end position="17"/>
    </location>
    <ligand>
        <name>ATP</name>
        <dbReference type="ChEBI" id="CHEBI:30616"/>
    </ligand>
</feature>
<evidence type="ECO:0000256" key="1">
    <source>
        <dbReference type="ARBA" id="ARBA00009776"/>
    </source>
</evidence>
<dbReference type="EC" id="2.7.4.9" evidence="2 12"/>
<dbReference type="AlphaFoldDB" id="A0A1G9P210"/>
<evidence type="ECO:0000256" key="8">
    <source>
        <dbReference type="ARBA" id="ARBA00022840"/>
    </source>
</evidence>
<dbReference type="GO" id="GO:0006233">
    <property type="term" value="P:dTDP biosynthetic process"/>
    <property type="evidence" value="ECO:0007669"/>
    <property type="project" value="InterPro"/>
</dbReference>
<evidence type="ECO:0000313" key="15">
    <source>
        <dbReference type="Proteomes" id="UP000199759"/>
    </source>
</evidence>
<evidence type="ECO:0000256" key="10">
    <source>
        <dbReference type="ARBA" id="ARBA00048743"/>
    </source>
</evidence>
<evidence type="ECO:0000313" key="14">
    <source>
        <dbReference type="EMBL" id="SDL92215.1"/>
    </source>
</evidence>
<dbReference type="NCBIfam" id="TIGR00041">
    <property type="entry name" value="DTMP_kinase"/>
    <property type="match status" value="1"/>
</dbReference>
<dbReference type="CDD" id="cd01672">
    <property type="entry name" value="TMPK"/>
    <property type="match status" value="1"/>
</dbReference>
<dbReference type="Pfam" id="PF02223">
    <property type="entry name" value="Thymidylate_kin"/>
    <property type="match status" value="1"/>
</dbReference>
<dbReference type="PROSITE" id="PS01331">
    <property type="entry name" value="THYMIDYLATE_KINASE"/>
    <property type="match status" value="1"/>
</dbReference>
<protein>
    <recommendedName>
        <fullName evidence="3 12">Thymidylate kinase</fullName>
        <ecNumber evidence="2 12">2.7.4.9</ecNumber>
    </recommendedName>
    <alternativeName>
        <fullName evidence="9 12">dTMP kinase</fullName>
    </alternativeName>
</protein>
<gene>
    <name evidence="12" type="primary">tmk</name>
    <name evidence="14" type="ORF">SAMN04488568_10360</name>
</gene>
<evidence type="ECO:0000256" key="11">
    <source>
        <dbReference type="ARBA" id="ARBA00057735"/>
    </source>
</evidence>
<keyword evidence="8 12" id="KW-0067">ATP-binding</keyword>
<dbReference type="InterPro" id="IPR039430">
    <property type="entry name" value="Thymidylate_kin-like_dom"/>
</dbReference>
<dbReference type="STRING" id="144026.SAMN04488568_10360"/>
<sequence length="211" mass="22909">MRGRFITLEGGEGAGKTTLIQALAEKLRGRGLDVIVTREPGGTPGAEVLREILLTGSTDRWSPMTEALLMYAARVDHVERLIAPALQRGAWVLSDRFADSTTAYQGAAGGVPIERIKALHQAALGNFKPDLTLILDVNPTTGIERTIARGEDATRFERFDPGFHGRLRRAFLDIADDEPDRCIVIDGNEAADIVFSHAVSAIDEHLGARLL</sequence>
<keyword evidence="7 12" id="KW-0418">Kinase</keyword>
<evidence type="ECO:0000256" key="2">
    <source>
        <dbReference type="ARBA" id="ARBA00012980"/>
    </source>
</evidence>
<reference evidence="14 15" key="1">
    <citation type="submission" date="2016-10" db="EMBL/GenBank/DDBJ databases">
        <authorList>
            <person name="de Groot N.N."/>
        </authorList>
    </citation>
    <scope>NUCLEOTIDE SEQUENCE [LARGE SCALE GENOMIC DNA]</scope>
    <source>
        <strain evidence="14 15">DSM 16077</strain>
    </source>
</reference>
<dbReference type="GO" id="GO:0005524">
    <property type="term" value="F:ATP binding"/>
    <property type="evidence" value="ECO:0007669"/>
    <property type="project" value="UniProtKB-UniRule"/>
</dbReference>
<keyword evidence="4 12" id="KW-0808">Transferase</keyword>
<dbReference type="GO" id="GO:0005829">
    <property type="term" value="C:cytosol"/>
    <property type="evidence" value="ECO:0007669"/>
    <property type="project" value="TreeGrafter"/>
</dbReference>
<evidence type="ECO:0000256" key="5">
    <source>
        <dbReference type="ARBA" id="ARBA00022727"/>
    </source>
</evidence>
<dbReference type="HAMAP" id="MF_00165">
    <property type="entry name" value="Thymidylate_kinase"/>
    <property type="match status" value="1"/>
</dbReference>
<dbReference type="Gene3D" id="3.40.50.300">
    <property type="entry name" value="P-loop containing nucleotide triphosphate hydrolases"/>
    <property type="match status" value="1"/>
</dbReference>
<dbReference type="EMBL" id="FNHG01000003">
    <property type="protein sequence ID" value="SDL92215.1"/>
    <property type="molecule type" value="Genomic_DNA"/>
</dbReference>
<dbReference type="InterPro" id="IPR018094">
    <property type="entry name" value="Thymidylate_kinase"/>
</dbReference>
<evidence type="ECO:0000259" key="13">
    <source>
        <dbReference type="Pfam" id="PF02223"/>
    </source>
</evidence>
<feature type="domain" description="Thymidylate kinase-like" evidence="13">
    <location>
        <begin position="8"/>
        <end position="194"/>
    </location>
</feature>
<accession>A0A1G9P210</accession>
<keyword evidence="15" id="KW-1185">Reference proteome</keyword>
<dbReference type="GO" id="GO:0006235">
    <property type="term" value="P:dTTP biosynthetic process"/>
    <property type="evidence" value="ECO:0007669"/>
    <property type="project" value="UniProtKB-UniRule"/>
</dbReference>
<dbReference type="InterPro" id="IPR018095">
    <property type="entry name" value="Thymidylate_kin_CS"/>
</dbReference>
<evidence type="ECO:0000256" key="6">
    <source>
        <dbReference type="ARBA" id="ARBA00022741"/>
    </source>
</evidence>
<dbReference type="Proteomes" id="UP000199759">
    <property type="component" value="Unassembled WGS sequence"/>
</dbReference>
<dbReference type="GO" id="GO:0004798">
    <property type="term" value="F:dTMP kinase activity"/>
    <property type="evidence" value="ECO:0007669"/>
    <property type="project" value="UniProtKB-UniRule"/>
</dbReference>
<dbReference type="GO" id="GO:0006227">
    <property type="term" value="P:dUDP biosynthetic process"/>
    <property type="evidence" value="ECO:0007669"/>
    <property type="project" value="TreeGrafter"/>
</dbReference>